<dbReference type="Proteomes" id="UP000800036">
    <property type="component" value="Unassembled WGS sequence"/>
</dbReference>
<keyword evidence="8 10" id="KW-0503">Monooxygenase</keyword>
<gene>
    <name evidence="11" type="ORF">BU23DRAFT_640940</name>
</gene>
<dbReference type="InterPro" id="IPR036396">
    <property type="entry name" value="Cyt_P450_sf"/>
</dbReference>
<name>A0A6A5VDV0_9PLEO</name>
<evidence type="ECO:0000256" key="9">
    <source>
        <dbReference type="PIRSR" id="PIRSR602403-1"/>
    </source>
</evidence>
<sequence>MLDIFLSESLQLPGTWLAVNLIITIAAIALVREIGSRCLAKYRLRALPLVNGPGLFESDKRSRENFLFNAQSLLDDGYAKAFRVQTDNAQVVVLAPECASEIRNDDRFSFTHLLAEDFLGHIPAFINFSPHNGLNDMAKEVLTKKVNPSLGLVTKDISAEATLTFRDQWTDNTGMYFRNDNILEIVARISSRVFLGPELCRNFAWLRITVDYTTNLFFGVVALKKWRRLLHPIVWRFVPEVRKVRQQIEEAVRLIQPVVDKRIAGSRSSAASSSKARSYHLALLQLGFSLAAIHTTTDHLSQALYDLCSYPEYIEPLRDELVTVLKESGMTKAGLFKLKLMDSFMKESQRFKPGAMVMMRRLVMEDVTLSNGVFLPRGIQIGFPLRSHFNPKAYSEPDKFDGYRYVKMADDPEKEMFRHFVSTSPEHMAFGFGKHSCPGRFFAAIEVKIALCHILLKYDFKLAEGTTPTVMKMGWNLVSDPMAQLMIQRREGIDESILLG</sequence>
<keyword evidence="5 9" id="KW-0479">Metal-binding</keyword>
<accession>A0A6A5VDV0</accession>
<keyword evidence="6 10" id="KW-0560">Oxidoreductase</keyword>
<evidence type="ECO:0000313" key="12">
    <source>
        <dbReference type="Proteomes" id="UP000800036"/>
    </source>
</evidence>
<dbReference type="Gene3D" id="1.10.630.10">
    <property type="entry name" value="Cytochrome P450"/>
    <property type="match status" value="1"/>
</dbReference>
<evidence type="ECO:0000256" key="1">
    <source>
        <dbReference type="ARBA" id="ARBA00001971"/>
    </source>
</evidence>
<dbReference type="OrthoDB" id="1844152at2759"/>
<dbReference type="GO" id="GO:0020037">
    <property type="term" value="F:heme binding"/>
    <property type="evidence" value="ECO:0007669"/>
    <property type="project" value="InterPro"/>
</dbReference>
<dbReference type="PANTHER" id="PTHR46206:SF2">
    <property type="entry name" value="CYTOCHROME P450 MONOOXYGENASE AUSG-RELATED"/>
    <property type="match status" value="1"/>
</dbReference>
<dbReference type="GO" id="GO:0005506">
    <property type="term" value="F:iron ion binding"/>
    <property type="evidence" value="ECO:0007669"/>
    <property type="project" value="InterPro"/>
</dbReference>
<dbReference type="PANTHER" id="PTHR46206">
    <property type="entry name" value="CYTOCHROME P450"/>
    <property type="match status" value="1"/>
</dbReference>
<evidence type="ECO:0000256" key="6">
    <source>
        <dbReference type="ARBA" id="ARBA00023002"/>
    </source>
</evidence>
<dbReference type="InterPro" id="IPR002403">
    <property type="entry name" value="Cyt_P450_E_grp-IV"/>
</dbReference>
<keyword evidence="4 9" id="KW-0349">Heme</keyword>
<dbReference type="InterPro" id="IPR001128">
    <property type="entry name" value="Cyt_P450"/>
</dbReference>
<evidence type="ECO:0000256" key="8">
    <source>
        <dbReference type="ARBA" id="ARBA00023033"/>
    </source>
</evidence>
<dbReference type="GO" id="GO:0016705">
    <property type="term" value="F:oxidoreductase activity, acting on paired donors, with incorporation or reduction of molecular oxygen"/>
    <property type="evidence" value="ECO:0007669"/>
    <property type="project" value="InterPro"/>
</dbReference>
<evidence type="ECO:0000256" key="10">
    <source>
        <dbReference type="RuleBase" id="RU000461"/>
    </source>
</evidence>
<evidence type="ECO:0000256" key="3">
    <source>
        <dbReference type="ARBA" id="ARBA00010617"/>
    </source>
</evidence>
<evidence type="ECO:0000256" key="2">
    <source>
        <dbReference type="ARBA" id="ARBA00004685"/>
    </source>
</evidence>
<evidence type="ECO:0000256" key="7">
    <source>
        <dbReference type="ARBA" id="ARBA00023004"/>
    </source>
</evidence>
<keyword evidence="12" id="KW-1185">Reference proteome</keyword>
<dbReference type="PROSITE" id="PS00086">
    <property type="entry name" value="CYTOCHROME_P450"/>
    <property type="match status" value="1"/>
</dbReference>
<comment type="similarity">
    <text evidence="3 10">Belongs to the cytochrome P450 family.</text>
</comment>
<dbReference type="EMBL" id="ML976682">
    <property type="protein sequence ID" value="KAF1973196.1"/>
    <property type="molecule type" value="Genomic_DNA"/>
</dbReference>
<dbReference type="Pfam" id="PF00067">
    <property type="entry name" value="p450"/>
    <property type="match status" value="1"/>
</dbReference>
<dbReference type="PRINTS" id="PR00465">
    <property type="entry name" value="EP450IV"/>
</dbReference>
<dbReference type="AlphaFoldDB" id="A0A6A5VDV0"/>
<dbReference type="GO" id="GO:0004497">
    <property type="term" value="F:monooxygenase activity"/>
    <property type="evidence" value="ECO:0007669"/>
    <property type="project" value="UniProtKB-KW"/>
</dbReference>
<reference evidence="11" key="1">
    <citation type="journal article" date="2020" name="Stud. Mycol.">
        <title>101 Dothideomycetes genomes: a test case for predicting lifestyles and emergence of pathogens.</title>
        <authorList>
            <person name="Haridas S."/>
            <person name="Albert R."/>
            <person name="Binder M."/>
            <person name="Bloem J."/>
            <person name="Labutti K."/>
            <person name="Salamov A."/>
            <person name="Andreopoulos B."/>
            <person name="Baker S."/>
            <person name="Barry K."/>
            <person name="Bills G."/>
            <person name="Bluhm B."/>
            <person name="Cannon C."/>
            <person name="Castanera R."/>
            <person name="Culley D."/>
            <person name="Daum C."/>
            <person name="Ezra D."/>
            <person name="Gonzalez J."/>
            <person name="Henrissat B."/>
            <person name="Kuo A."/>
            <person name="Liang C."/>
            <person name="Lipzen A."/>
            <person name="Lutzoni F."/>
            <person name="Magnuson J."/>
            <person name="Mondo S."/>
            <person name="Nolan M."/>
            <person name="Ohm R."/>
            <person name="Pangilinan J."/>
            <person name="Park H.-J."/>
            <person name="Ramirez L."/>
            <person name="Alfaro M."/>
            <person name="Sun H."/>
            <person name="Tritt A."/>
            <person name="Yoshinaga Y."/>
            <person name="Zwiers L.-H."/>
            <person name="Turgeon B."/>
            <person name="Goodwin S."/>
            <person name="Spatafora J."/>
            <person name="Crous P."/>
            <person name="Grigoriev I."/>
        </authorList>
    </citation>
    <scope>NUCLEOTIDE SEQUENCE</scope>
    <source>
        <strain evidence="11">CBS 107.79</strain>
    </source>
</reference>
<protein>
    <submittedName>
        <fullName evidence="11">Putative cytochrome P450 monooxygenase</fullName>
    </submittedName>
</protein>
<organism evidence="11 12">
    <name type="scientific">Bimuria novae-zelandiae CBS 107.79</name>
    <dbReference type="NCBI Taxonomy" id="1447943"/>
    <lineage>
        <taxon>Eukaryota</taxon>
        <taxon>Fungi</taxon>
        <taxon>Dikarya</taxon>
        <taxon>Ascomycota</taxon>
        <taxon>Pezizomycotina</taxon>
        <taxon>Dothideomycetes</taxon>
        <taxon>Pleosporomycetidae</taxon>
        <taxon>Pleosporales</taxon>
        <taxon>Massarineae</taxon>
        <taxon>Didymosphaeriaceae</taxon>
        <taxon>Bimuria</taxon>
    </lineage>
</organism>
<feature type="binding site" description="axial binding residue" evidence="9">
    <location>
        <position position="437"/>
    </location>
    <ligand>
        <name>heme</name>
        <dbReference type="ChEBI" id="CHEBI:30413"/>
    </ligand>
    <ligandPart>
        <name>Fe</name>
        <dbReference type="ChEBI" id="CHEBI:18248"/>
    </ligandPart>
</feature>
<dbReference type="SUPFAM" id="SSF48264">
    <property type="entry name" value="Cytochrome P450"/>
    <property type="match status" value="1"/>
</dbReference>
<dbReference type="CDD" id="cd11041">
    <property type="entry name" value="CYP503A1-like"/>
    <property type="match status" value="1"/>
</dbReference>
<dbReference type="InterPro" id="IPR017972">
    <property type="entry name" value="Cyt_P450_CS"/>
</dbReference>
<evidence type="ECO:0000256" key="5">
    <source>
        <dbReference type="ARBA" id="ARBA00022723"/>
    </source>
</evidence>
<keyword evidence="7 9" id="KW-0408">Iron</keyword>
<evidence type="ECO:0000313" key="11">
    <source>
        <dbReference type="EMBL" id="KAF1973196.1"/>
    </source>
</evidence>
<comment type="pathway">
    <text evidence="2">Mycotoxin biosynthesis.</text>
</comment>
<comment type="cofactor">
    <cofactor evidence="1 9">
        <name>heme</name>
        <dbReference type="ChEBI" id="CHEBI:30413"/>
    </cofactor>
</comment>
<evidence type="ECO:0000256" key="4">
    <source>
        <dbReference type="ARBA" id="ARBA00022617"/>
    </source>
</evidence>
<proteinExistence type="inferred from homology"/>